<evidence type="ECO:0000313" key="2">
    <source>
        <dbReference type="Proteomes" id="UP000759529"/>
    </source>
</evidence>
<gene>
    <name evidence="1" type="ORF">H9X54_010285</name>
</gene>
<evidence type="ECO:0008006" key="3">
    <source>
        <dbReference type="Google" id="ProtNLM"/>
    </source>
</evidence>
<keyword evidence="2" id="KW-1185">Reference proteome</keyword>
<sequence length="504" mass="60141">MKLPQGKMKTEELNAFFEESIEYHIKSFYDKISEYEPISLFNDWRLLLQCIDELINIPFEIKNDENLNLFLNSKIDLKDQTSFLTIKNTMDFLKERFDENVARRYYQIMLMTSSINLAFIENQYYDIYDNTINLNDAKNSINFFQSRRIYFVTTLFLIPKIAKGNKKSEFIHLLNDFLQILDSCLVNITTSYQKLLVNNSISDFEMVFDDKKGIGNFNFNQLESFYLNPQRLSLMDQLEFRKEDIEIETLVGKNAKKIFSFNEIADTMILLSSAFKKYNVEFTNKYKELNILFQEIAYYLNNDYDIIIEESEFEKIQNKVKTLNLYNDSAEYFTNLNSISPFQKSDKKFYSTVVLLNRYAYNLILNDLMSNRKFQVNSGFIFENRISEILESNGFIDTKITRINRKEFDVVTIKKDKIYNFQCKNNFYNISDINRNYKVITGLNRRLCKYYERAIIKEIKRENLLIEKLGISKIEHFVISRFPVITRNEKIINFNNLDEWLMAN</sequence>
<proteinExistence type="predicted"/>
<protein>
    <recommendedName>
        <fullName evidence="3">Nuclease-related domain-containing protein</fullName>
    </recommendedName>
</protein>
<dbReference type="Proteomes" id="UP000759529">
    <property type="component" value="Unassembled WGS sequence"/>
</dbReference>
<accession>A0ABS2CXN7</accession>
<dbReference type="SUPFAM" id="SSF52980">
    <property type="entry name" value="Restriction endonuclease-like"/>
    <property type="match status" value="1"/>
</dbReference>
<organism evidence="1 2">
    <name type="scientific">Flavobacterium macrobrachii</name>
    <dbReference type="NCBI Taxonomy" id="591204"/>
    <lineage>
        <taxon>Bacteria</taxon>
        <taxon>Pseudomonadati</taxon>
        <taxon>Bacteroidota</taxon>
        <taxon>Flavobacteriia</taxon>
        <taxon>Flavobacteriales</taxon>
        <taxon>Flavobacteriaceae</taxon>
        <taxon>Flavobacterium</taxon>
    </lineage>
</organism>
<dbReference type="EMBL" id="JACSOD020000487">
    <property type="protein sequence ID" value="MBM6499681.1"/>
    <property type="molecule type" value="Genomic_DNA"/>
</dbReference>
<reference evidence="1 2" key="1">
    <citation type="submission" date="2021-02" db="EMBL/GenBank/DDBJ databases">
        <authorList>
            <person name="Jung H.S."/>
            <person name="Chun B.H."/>
            <person name="Jeon C.O."/>
        </authorList>
    </citation>
    <scope>NUCLEOTIDE SEQUENCE [LARGE SCALE GENOMIC DNA]</scope>
    <source>
        <strain evidence="1 2">LMG 25203</strain>
    </source>
</reference>
<name>A0ABS2CXN7_9FLAO</name>
<evidence type="ECO:0000313" key="1">
    <source>
        <dbReference type="EMBL" id="MBM6499681.1"/>
    </source>
</evidence>
<comment type="caution">
    <text evidence="1">The sequence shown here is derived from an EMBL/GenBank/DDBJ whole genome shotgun (WGS) entry which is preliminary data.</text>
</comment>
<dbReference type="RefSeq" id="WP_187657303.1">
    <property type="nucleotide sequence ID" value="NZ_JACSOD020000487.1"/>
</dbReference>
<dbReference type="InterPro" id="IPR011335">
    <property type="entry name" value="Restrct_endonuc-II-like"/>
</dbReference>